<dbReference type="SMART" id="SM00849">
    <property type="entry name" value="Lactamase_B"/>
    <property type="match status" value="1"/>
</dbReference>
<keyword evidence="4" id="KW-0862">Zinc</keyword>
<evidence type="ECO:0000256" key="4">
    <source>
        <dbReference type="ARBA" id="ARBA00022833"/>
    </source>
</evidence>
<comment type="similarity">
    <text evidence="1">Belongs to the metallo-beta-lactamase superfamily.</text>
</comment>
<evidence type="ECO:0000256" key="1">
    <source>
        <dbReference type="ARBA" id="ARBA00007749"/>
    </source>
</evidence>
<organism evidence="6 7">
    <name type="scientific">Exilibacterium tricleocarpae</name>
    <dbReference type="NCBI Taxonomy" id="2591008"/>
    <lineage>
        <taxon>Bacteria</taxon>
        <taxon>Pseudomonadati</taxon>
        <taxon>Pseudomonadota</taxon>
        <taxon>Gammaproteobacteria</taxon>
        <taxon>Cellvibrionales</taxon>
        <taxon>Cellvibrionaceae</taxon>
        <taxon>Exilibacterium</taxon>
    </lineage>
</organism>
<dbReference type="PANTHER" id="PTHR42978">
    <property type="entry name" value="QUORUM-QUENCHING LACTONASE YTNP-RELATED-RELATED"/>
    <property type="match status" value="1"/>
</dbReference>
<gene>
    <name evidence="6" type="ORF">FKG94_08160</name>
</gene>
<dbReference type="InterPro" id="IPR051013">
    <property type="entry name" value="MBL_superfamily_lactonases"/>
</dbReference>
<comment type="caution">
    <text evidence="6">The sequence shown here is derived from an EMBL/GenBank/DDBJ whole genome shotgun (WGS) entry which is preliminary data.</text>
</comment>
<protein>
    <submittedName>
        <fullName evidence="6">MBL fold metallo-hydrolase</fullName>
    </submittedName>
</protein>
<dbReference type="InterPro" id="IPR001279">
    <property type="entry name" value="Metallo-B-lactamas"/>
</dbReference>
<reference evidence="6 7" key="1">
    <citation type="submission" date="2019-06" db="EMBL/GenBank/DDBJ databases">
        <title>Whole genome sequence for Cellvibrionaceae sp. R142.</title>
        <authorList>
            <person name="Wang G."/>
        </authorList>
    </citation>
    <scope>NUCLEOTIDE SEQUENCE [LARGE SCALE GENOMIC DNA]</scope>
    <source>
        <strain evidence="6 7">R142</strain>
    </source>
</reference>
<keyword evidence="3 6" id="KW-0378">Hydrolase</keyword>
<evidence type="ECO:0000313" key="7">
    <source>
        <dbReference type="Proteomes" id="UP000319732"/>
    </source>
</evidence>
<evidence type="ECO:0000256" key="2">
    <source>
        <dbReference type="ARBA" id="ARBA00022723"/>
    </source>
</evidence>
<name>A0A545TZP6_9GAMM</name>
<dbReference type="CDD" id="cd16277">
    <property type="entry name" value="metallo-hydrolase-like_MBL-fold"/>
    <property type="match status" value="1"/>
</dbReference>
<dbReference type="OrthoDB" id="9803916at2"/>
<dbReference type="EMBL" id="VHSG01000007">
    <property type="protein sequence ID" value="TQV82690.1"/>
    <property type="molecule type" value="Genomic_DNA"/>
</dbReference>
<dbReference type="Proteomes" id="UP000319732">
    <property type="component" value="Unassembled WGS sequence"/>
</dbReference>
<keyword evidence="7" id="KW-1185">Reference proteome</keyword>
<accession>A0A545TZP6</accession>
<evidence type="ECO:0000256" key="3">
    <source>
        <dbReference type="ARBA" id="ARBA00022801"/>
    </source>
</evidence>
<keyword evidence="2" id="KW-0479">Metal-binding</keyword>
<dbReference type="PANTHER" id="PTHR42978:SF6">
    <property type="entry name" value="QUORUM-QUENCHING LACTONASE YTNP-RELATED"/>
    <property type="match status" value="1"/>
</dbReference>
<dbReference type="AlphaFoldDB" id="A0A545TZP6"/>
<dbReference type="InterPro" id="IPR036866">
    <property type="entry name" value="RibonucZ/Hydroxyglut_hydro"/>
</dbReference>
<feature type="domain" description="Metallo-beta-lactamase" evidence="5">
    <location>
        <begin position="67"/>
        <end position="272"/>
    </location>
</feature>
<evidence type="ECO:0000259" key="5">
    <source>
        <dbReference type="SMART" id="SM00849"/>
    </source>
</evidence>
<dbReference type="GO" id="GO:0016787">
    <property type="term" value="F:hydrolase activity"/>
    <property type="evidence" value="ECO:0007669"/>
    <property type="project" value="UniProtKB-KW"/>
</dbReference>
<dbReference type="GO" id="GO:0046872">
    <property type="term" value="F:metal ion binding"/>
    <property type="evidence" value="ECO:0007669"/>
    <property type="project" value="UniProtKB-KW"/>
</dbReference>
<dbReference type="Gene3D" id="3.60.15.10">
    <property type="entry name" value="Ribonuclease Z/Hydroxyacylglutathione hydrolase-like"/>
    <property type="match status" value="1"/>
</dbReference>
<dbReference type="SUPFAM" id="SSF56281">
    <property type="entry name" value="Metallo-hydrolase/oxidoreductase"/>
    <property type="match status" value="1"/>
</dbReference>
<proteinExistence type="inferred from homology"/>
<evidence type="ECO:0000313" key="6">
    <source>
        <dbReference type="EMBL" id="TQV82690.1"/>
    </source>
</evidence>
<sequence>MLATHRLGRQRLMDIWQVGEVKITRVVEQVEITDGRFVIQQAAPENVKPHTWLQPHYADDQGRLVFSIHAFVVESEDCLIVVDTCVGNFKNRDIPNWHQLQTTFMEDFIAAGFDPLAVDKVLCTHLHDDHVGWNTQLVDGRWVPTFANAKYLLAQQEWQAWHRRDGFEEILSDSVRPIIDAGLMEFIEPPHAVTGEVKLVPTPGHTPGHVSVEIASGNARAVITGDIMHNPVQCAEPDWQGSADRDPDRARSTRHQLLEQWCNAGVLVLGTHFPTPTGGRVIRAAEHWRFDPANPDRP</sequence>
<dbReference type="Pfam" id="PF00753">
    <property type="entry name" value="Lactamase_B"/>
    <property type="match status" value="1"/>
</dbReference>